<keyword evidence="2" id="KW-1185">Reference proteome</keyword>
<dbReference type="EMBL" id="CM056742">
    <property type="protein sequence ID" value="KAJ8677423.1"/>
    <property type="molecule type" value="Genomic_DNA"/>
</dbReference>
<organism evidence="1 2">
    <name type="scientific">Eretmocerus hayati</name>
    <dbReference type="NCBI Taxonomy" id="131215"/>
    <lineage>
        <taxon>Eukaryota</taxon>
        <taxon>Metazoa</taxon>
        <taxon>Ecdysozoa</taxon>
        <taxon>Arthropoda</taxon>
        <taxon>Hexapoda</taxon>
        <taxon>Insecta</taxon>
        <taxon>Pterygota</taxon>
        <taxon>Neoptera</taxon>
        <taxon>Endopterygota</taxon>
        <taxon>Hymenoptera</taxon>
        <taxon>Apocrita</taxon>
        <taxon>Proctotrupomorpha</taxon>
        <taxon>Chalcidoidea</taxon>
        <taxon>Aphelinidae</taxon>
        <taxon>Aphelininae</taxon>
        <taxon>Eretmocerus</taxon>
    </lineage>
</organism>
<proteinExistence type="predicted"/>
<protein>
    <submittedName>
        <fullName evidence="1">Uncharacterized protein</fullName>
    </submittedName>
</protein>
<name>A0ACC2P1S5_9HYME</name>
<evidence type="ECO:0000313" key="2">
    <source>
        <dbReference type="Proteomes" id="UP001239111"/>
    </source>
</evidence>
<dbReference type="Proteomes" id="UP001239111">
    <property type="component" value="Chromosome 2"/>
</dbReference>
<evidence type="ECO:0000313" key="1">
    <source>
        <dbReference type="EMBL" id="KAJ8677423.1"/>
    </source>
</evidence>
<reference evidence="1" key="1">
    <citation type="submission" date="2023-04" db="EMBL/GenBank/DDBJ databases">
        <title>A chromosome-level genome assembly of the parasitoid wasp Eretmocerus hayati.</title>
        <authorList>
            <person name="Zhong Y."/>
            <person name="Liu S."/>
            <person name="Liu Y."/>
        </authorList>
    </citation>
    <scope>NUCLEOTIDE SEQUENCE</scope>
    <source>
        <strain evidence="1">ZJU_SS_LIU_2023</strain>
    </source>
</reference>
<gene>
    <name evidence="1" type="ORF">QAD02_013210</name>
</gene>
<accession>A0ACC2P1S5</accession>
<sequence length="151" mass="16927">MLARAPFNSPDIQYHRIGKEAVDIPRPVKLILQTAGDAKWILRNQKKFCSCSIRCASDKTQAQLQRILPIAQRLEERRKEGEQNIAIKYVRGILSIIKTKATHQDDRTNAPTAPSTNNSSDFTTPTAIPLEQEPSDEGCLLLAYKSDVLPE</sequence>
<comment type="caution">
    <text evidence="1">The sequence shown here is derived from an EMBL/GenBank/DDBJ whole genome shotgun (WGS) entry which is preliminary data.</text>
</comment>